<dbReference type="InterPro" id="IPR036864">
    <property type="entry name" value="Zn2-C6_fun-type_DNA-bd_sf"/>
</dbReference>
<dbReference type="PROSITE" id="PS00463">
    <property type="entry name" value="ZN2_CY6_FUNGAL_1"/>
    <property type="match status" value="1"/>
</dbReference>
<evidence type="ECO:0000256" key="1">
    <source>
        <dbReference type="ARBA" id="ARBA00022723"/>
    </source>
</evidence>
<accession>A0A9P8TCY1</accession>
<dbReference type="GO" id="GO:0000981">
    <property type="term" value="F:DNA-binding transcription factor activity, RNA polymerase II-specific"/>
    <property type="evidence" value="ECO:0007669"/>
    <property type="project" value="InterPro"/>
</dbReference>
<dbReference type="InterPro" id="IPR007219">
    <property type="entry name" value="XnlR_reg_dom"/>
</dbReference>
<dbReference type="AlphaFoldDB" id="A0A9P8TCY1"/>
<dbReference type="PANTHER" id="PTHR46910:SF12">
    <property type="entry name" value="REGULATORY PROTEIN CAT8"/>
    <property type="match status" value="1"/>
</dbReference>
<evidence type="ECO:0000256" key="2">
    <source>
        <dbReference type="ARBA" id="ARBA00022833"/>
    </source>
</evidence>
<dbReference type="Gene3D" id="4.10.240.10">
    <property type="entry name" value="Zn(2)-C6 fungal-type DNA-binding domain"/>
    <property type="match status" value="1"/>
</dbReference>
<dbReference type="Pfam" id="PF00172">
    <property type="entry name" value="Zn_clus"/>
    <property type="match status" value="1"/>
</dbReference>
<keyword evidence="8" id="KW-1185">Reference proteome</keyword>
<evidence type="ECO:0000256" key="3">
    <source>
        <dbReference type="ARBA" id="ARBA00023242"/>
    </source>
</evidence>
<dbReference type="OrthoDB" id="1924787at2759"/>
<feature type="domain" description="Zn(2)-C6 fungal-type" evidence="6">
    <location>
        <begin position="33"/>
        <end position="63"/>
    </location>
</feature>
<feature type="coiled-coil region" evidence="4">
    <location>
        <begin position="77"/>
        <end position="104"/>
    </location>
</feature>
<keyword evidence="2" id="KW-0862">Zinc</keyword>
<feature type="compositionally biased region" description="Low complexity" evidence="5">
    <location>
        <begin position="1000"/>
        <end position="1019"/>
    </location>
</feature>
<evidence type="ECO:0000313" key="7">
    <source>
        <dbReference type="EMBL" id="KAH3674551.1"/>
    </source>
</evidence>
<dbReference type="GO" id="GO:0003677">
    <property type="term" value="F:DNA binding"/>
    <property type="evidence" value="ECO:0007669"/>
    <property type="project" value="InterPro"/>
</dbReference>
<evidence type="ECO:0000256" key="5">
    <source>
        <dbReference type="SAM" id="MobiDB-lite"/>
    </source>
</evidence>
<dbReference type="PANTHER" id="PTHR46910">
    <property type="entry name" value="TRANSCRIPTION FACTOR PDR1"/>
    <property type="match status" value="1"/>
</dbReference>
<evidence type="ECO:0000259" key="6">
    <source>
        <dbReference type="PROSITE" id="PS50048"/>
    </source>
</evidence>
<feature type="region of interest" description="Disordered" evidence="5">
    <location>
        <begin position="998"/>
        <end position="1029"/>
    </location>
</feature>
<dbReference type="EMBL" id="JAEUBF010000846">
    <property type="protein sequence ID" value="KAH3674551.1"/>
    <property type="molecule type" value="Genomic_DNA"/>
</dbReference>
<dbReference type="SUPFAM" id="SSF57701">
    <property type="entry name" value="Zn2/Cys6 DNA-binding domain"/>
    <property type="match status" value="1"/>
</dbReference>
<dbReference type="GO" id="GO:0008270">
    <property type="term" value="F:zinc ion binding"/>
    <property type="evidence" value="ECO:0007669"/>
    <property type="project" value="InterPro"/>
</dbReference>
<dbReference type="CDD" id="cd00067">
    <property type="entry name" value="GAL4"/>
    <property type="match status" value="1"/>
</dbReference>
<dbReference type="Pfam" id="PF04082">
    <property type="entry name" value="Fungal_trans"/>
    <property type="match status" value="1"/>
</dbReference>
<protein>
    <recommendedName>
        <fullName evidence="6">Zn(2)-C6 fungal-type domain-containing protein</fullName>
    </recommendedName>
</protein>
<keyword evidence="4" id="KW-0175">Coiled coil</keyword>
<reference evidence="7" key="2">
    <citation type="submission" date="2021-01" db="EMBL/GenBank/DDBJ databases">
        <authorList>
            <person name="Schikora-Tamarit M.A."/>
        </authorList>
    </citation>
    <scope>NUCLEOTIDE SEQUENCE</scope>
    <source>
        <strain evidence="7">CBS6341</strain>
    </source>
</reference>
<dbReference type="CDD" id="cd12148">
    <property type="entry name" value="fungal_TF_MHR"/>
    <property type="match status" value="1"/>
</dbReference>
<dbReference type="GO" id="GO:0045944">
    <property type="term" value="P:positive regulation of transcription by RNA polymerase II"/>
    <property type="evidence" value="ECO:0007669"/>
    <property type="project" value="UniProtKB-ARBA"/>
</dbReference>
<dbReference type="SMART" id="SM00066">
    <property type="entry name" value="GAL4"/>
    <property type="match status" value="1"/>
</dbReference>
<keyword evidence="1" id="KW-0479">Metal-binding</keyword>
<evidence type="ECO:0000256" key="4">
    <source>
        <dbReference type="SAM" id="Coils"/>
    </source>
</evidence>
<gene>
    <name evidence="7" type="ORF">WICMUC_003228</name>
</gene>
<name>A0A9P8TCY1_9ASCO</name>
<dbReference type="InterPro" id="IPR050987">
    <property type="entry name" value="AtrR-like"/>
</dbReference>
<evidence type="ECO:0000313" key="8">
    <source>
        <dbReference type="Proteomes" id="UP000769528"/>
    </source>
</evidence>
<dbReference type="PROSITE" id="PS50048">
    <property type="entry name" value="ZN2_CY6_FUNGAL_2"/>
    <property type="match status" value="1"/>
</dbReference>
<feature type="region of interest" description="Disordered" evidence="5">
    <location>
        <begin position="1064"/>
        <end position="1116"/>
    </location>
</feature>
<dbReference type="Proteomes" id="UP000769528">
    <property type="component" value="Unassembled WGS sequence"/>
</dbReference>
<dbReference type="SMART" id="SM00906">
    <property type="entry name" value="Fungal_trans"/>
    <property type="match status" value="1"/>
</dbReference>
<dbReference type="GO" id="GO:0006351">
    <property type="term" value="P:DNA-templated transcription"/>
    <property type="evidence" value="ECO:0007669"/>
    <property type="project" value="InterPro"/>
</dbReference>
<dbReference type="InterPro" id="IPR001138">
    <property type="entry name" value="Zn2Cys6_DnaBD"/>
</dbReference>
<proteinExistence type="predicted"/>
<sequence>MMSTEKTNEKHTKVTRTKTIKAPGSKVERIAQACDRCRLKKIKCDGKRPRCSQCELVGFECKVSDKLSRLSYPRGYTETLEQRVRELEAENKKLLNLLDLKNDNKNGNNSNNNIDYDRKTIESNKRLSSTNLSLLNQQQESIHNNSHPSTSLTEHIDGFKHIHTGPGCCVNYPHSIHETPVSIAGSVDLEQSDDQDSLYSFHDSTNSIFDSSSNFNNNDNFNNNFNSRTSTNINNNGYQFNNISFEQNQAPGLNAALALARVNNSINTAGTNGGLNYNTNPKVQLANLVAMSIPRSTEETLFIPSLLSKIGEIYGLNSKVCYFTANTIASLKQIPKKNNLQKNYNDEFNEFDFHNLNFKNLSMSNSNLFFNHLKIPSKIQLDQLITIYFQEWGMVLPIIDKNEFSKEYLNFLKSLENKFTDNLMYQKERFGCLMILIIQLSLISLQKSNSISQIDEQLITYYDYLIHELIQSSLTQPCCIQSLQILALAFFYCINIGDVITSYQLRGRVITMAQQLRLHRCPTAVLGINGSTVSKFQQGERRILFWCIYTLDSFSSLQLGVPRLLKDYEIECALPLGVDSDETDENFVNNNFIMVNNSTISLVGKVSKFSLSIMRYSQVLGNILDSIFKRHSSIVKNSDSSNVKNANYDLILIHENLLDSWRRALPTPYKFDIDVNGSFKLDNSQENDKILDFKQIILISLYYSSKMLIHLPIIASEVEKSSRSSNIVIQQCALAILKLFDEFKDHIPLPMNINRLKTRLILLSAKGSLEYTRGGALFQDCKRLLTELISELKLENWDKDLPGSLSNSCLQLLEHSIDLILGGSNKSTYLAKESSVPKRTNSINIPFQDTNCNENNSNTGDNYTKPSSPLSNRTSIVSSKKRTINYINNMDQPTLTKKNDLSEMLSQINSIPPITIKPEFQNDRIPQVIQRKRSTSLSTPSSSLENNDTFNINTDNFDFNLNEFNVNGMNGDENYEFADFGADGSLGLEPWLNVQETETNSNHNINNISTCSNNRSTNRNSDKNYELGPSKQPTGFDFISSNFNHIGSNINCTNCEDNRYSVSNSGDKNISENSQSDGNDSSDYGENGMTSFNDINGINNSQRSRNQSLFDWQNSH</sequence>
<reference evidence="7" key="1">
    <citation type="journal article" date="2021" name="Open Biol.">
        <title>Shared evolutionary footprints suggest mitochondrial oxidative damage underlies multiple complex I losses in fungi.</title>
        <authorList>
            <person name="Schikora-Tamarit M.A."/>
            <person name="Marcet-Houben M."/>
            <person name="Nosek J."/>
            <person name="Gabaldon T."/>
        </authorList>
    </citation>
    <scope>NUCLEOTIDE SEQUENCE</scope>
    <source>
        <strain evidence="7">CBS6341</strain>
    </source>
</reference>
<keyword evidence="3" id="KW-0539">Nucleus</keyword>
<organism evidence="7 8">
    <name type="scientific">Wickerhamomyces mucosus</name>
    <dbReference type="NCBI Taxonomy" id="1378264"/>
    <lineage>
        <taxon>Eukaryota</taxon>
        <taxon>Fungi</taxon>
        <taxon>Dikarya</taxon>
        <taxon>Ascomycota</taxon>
        <taxon>Saccharomycotina</taxon>
        <taxon>Saccharomycetes</taxon>
        <taxon>Phaffomycetales</taxon>
        <taxon>Wickerhamomycetaceae</taxon>
        <taxon>Wickerhamomyces</taxon>
    </lineage>
</organism>
<comment type="caution">
    <text evidence="7">The sequence shown here is derived from an EMBL/GenBank/DDBJ whole genome shotgun (WGS) entry which is preliminary data.</text>
</comment>
<feature type="region of interest" description="Disordered" evidence="5">
    <location>
        <begin position="841"/>
        <end position="875"/>
    </location>
</feature>